<evidence type="ECO:0000256" key="3">
    <source>
        <dbReference type="ARBA" id="ARBA00023315"/>
    </source>
</evidence>
<proteinExistence type="inferred from homology"/>
<dbReference type="Proteomes" id="UP001206925">
    <property type="component" value="Unassembled WGS sequence"/>
</dbReference>
<keyword evidence="2" id="KW-0808">Transferase</keyword>
<dbReference type="PANTHER" id="PTHR31623:SF92">
    <property type="entry name" value="VINORINE SYNTHASE"/>
    <property type="match status" value="1"/>
</dbReference>
<keyword evidence="5" id="KW-1185">Reference proteome</keyword>
<organism evidence="4 5">
    <name type="scientific">Ambrosia artemisiifolia</name>
    <name type="common">Common ragweed</name>
    <dbReference type="NCBI Taxonomy" id="4212"/>
    <lineage>
        <taxon>Eukaryota</taxon>
        <taxon>Viridiplantae</taxon>
        <taxon>Streptophyta</taxon>
        <taxon>Embryophyta</taxon>
        <taxon>Tracheophyta</taxon>
        <taxon>Spermatophyta</taxon>
        <taxon>Magnoliopsida</taxon>
        <taxon>eudicotyledons</taxon>
        <taxon>Gunneridae</taxon>
        <taxon>Pentapetalae</taxon>
        <taxon>asterids</taxon>
        <taxon>campanulids</taxon>
        <taxon>Asterales</taxon>
        <taxon>Asteraceae</taxon>
        <taxon>Asteroideae</taxon>
        <taxon>Heliantheae alliance</taxon>
        <taxon>Heliantheae</taxon>
        <taxon>Ambrosia</taxon>
    </lineage>
</organism>
<gene>
    <name evidence="4" type="ORF">M8C21_032276</name>
</gene>
<evidence type="ECO:0000313" key="4">
    <source>
        <dbReference type="EMBL" id="KAI7753533.1"/>
    </source>
</evidence>
<sequence>MTMITKLQRSCLRSRQLHTITSQETIKPSSPTPPHLKTHNLSLVDQLVPSINIPLIFFYKYYTPNDTTILKKSLSQTLTSYYPLAGRFVAPNFSAPQIDCNDQGVEFFEASNDSQLSDFILKKDVDETMDQLIPSYQVGGYKNHPYLAEVQLTRFGCGGAAVVVSMSHKVGDGFTMGSFINHWAAVARGGSPKNPTFLSSKCKFKIPEFDLKGGDEAKYAIKRFVFPNSKLNELKKKVNVTVVNPTRVEVLSSLIFSCALSAATTVSGCLQPSNMFQIVNMRKKLIEQNRPDIAAGNIGTLAAVKIRKCGEMKLNEVIYKLRKQIEEPKEVRDVDEIGGLCLKRLSMLGLNFGCRTYIFSSLCWFPFYEVDFGWGKPVQVIVGNGVFDGSIIHFMDTPSREGIEAIVKLEEREMAIFQQDKQILAYSQDNFA</sequence>
<reference evidence="4" key="1">
    <citation type="submission" date="2022-06" db="EMBL/GenBank/DDBJ databases">
        <title>Uncovering the hologenomic basis of an extraordinary plant invasion.</title>
        <authorList>
            <person name="Bieker V.C."/>
            <person name="Martin M.D."/>
            <person name="Gilbert T."/>
            <person name="Hodgins K."/>
            <person name="Battlay P."/>
            <person name="Petersen B."/>
            <person name="Wilson J."/>
        </authorList>
    </citation>
    <scope>NUCLEOTIDE SEQUENCE</scope>
    <source>
        <strain evidence="4">AA19_3_7</strain>
        <tissue evidence="4">Leaf</tissue>
    </source>
</reference>
<comment type="similarity">
    <text evidence="1">Belongs to the plant acyltransferase family.</text>
</comment>
<name>A0AAD5D3H4_AMBAR</name>
<dbReference type="InterPro" id="IPR023213">
    <property type="entry name" value="CAT-like_dom_sf"/>
</dbReference>
<dbReference type="GO" id="GO:0016746">
    <property type="term" value="F:acyltransferase activity"/>
    <property type="evidence" value="ECO:0007669"/>
    <property type="project" value="UniProtKB-KW"/>
</dbReference>
<dbReference type="AlphaFoldDB" id="A0AAD5D3H4"/>
<evidence type="ECO:0000256" key="2">
    <source>
        <dbReference type="ARBA" id="ARBA00022679"/>
    </source>
</evidence>
<keyword evidence="3" id="KW-0012">Acyltransferase</keyword>
<dbReference type="Gene3D" id="3.30.559.10">
    <property type="entry name" value="Chloramphenicol acetyltransferase-like domain"/>
    <property type="match status" value="2"/>
</dbReference>
<evidence type="ECO:0000256" key="1">
    <source>
        <dbReference type="ARBA" id="ARBA00009861"/>
    </source>
</evidence>
<dbReference type="Pfam" id="PF02458">
    <property type="entry name" value="Transferase"/>
    <property type="match status" value="1"/>
</dbReference>
<evidence type="ECO:0008006" key="6">
    <source>
        <dbReference type="Google" id="ProtNLM"/>
    </source>
</evidence>
<dbReference type="EMBL" id="JAMZMK010005404">
    <property type="protein sequence ID" value="KAI7753533.1"/>
    <property type="molecule type" value="Genomic_DNA"/>
</dbReference>
<evidence type="ECO:0000313" key="5">
    <source>
        <dbReference type="Proteomes" id="UP001206925"/>
    </source>
</evidence>
<protein>
    <recommendedName>
        <fullName evidence="6">Transferase, Chloramphenicol acetyltransferase-like domain protein</fullName>
    </recommendedName>
</protein>
<dbReference type="PANTHER" id="PTHR31623">
    <property type="entry name" value="F21J9.9"/>
    <property type="match status" value="1"/>
</dbReference>
<comment type="caution">
    <text evidence="4">The sequence shown here is derived from an EMBL/GenBank/DDBJ whole genome shotgun (WGS) entry which is preliminary data.</text>
</comment>
<accession>A0AAD5D3H4</accession>